<keyword evidence="1" id="KW-0732">Signal</keyword>
<dbReference type="AlphaFoldDB" id="A0AAV4VNV6"/>
<feature type="signal peptide" evidence="1">
    <location>
        <begin position="1"/>
        <end position="18"/>
    </location>
</feature>
<organism evidence="2 3">
    <name type="scientific">Caerostris darwini</name>
    <dbReference type="NCBI Taxonomy" id="1538125"/>
    <lineage>
        <taxon>Eukaryota</taxon>
        <taxon>Metazoa</taxon>
        <taxon>Ecdysozoa</taxon>
        <taxon>Arthropoda</taxon>
        <taxon>Chelicerata</taxon>
        <taxon>Arachnida</taxon>
        <taxon>Araneae</taxon>
        <taxon>Araneomorphae</taxon>
        <taxon>Entelegynae</taxon>
        <taxon>Araneoidea</taxon>
        <taxon>Araneidae</taxon>
        <taxon>Caerostris</taxon>
    </lineage>
</organism>
<keyword evidence="3" id="KW-1185">Reference proteome</keyword>
<sequence>MFWGQIAFAFFFARPLYAWHLLVGHIITHREYNGAPIRGNPIDIFGGYPRFCSVFGGYPRFCSVFGGYPRFCSVFGGYPRFCSVFGGYPRFCSVFGGYPQFYLATTAIYRTSLGVVLDDMHQKHAKN</sequence>
<reference evidence="2 3" key="1">
    <citation type="submission" date="2021-06" db="EMBL/GenBank/DDBJ databases">
        <title>Caerostris darwini draft genome.</title>
        <authorList>
            <person name="Kono N."/>
            <person name="Arakawa K."/>
        </authorList>
    </citation>
    <scope>NUCLEOTIDE SEQUENCE [LARGE SCALE GENOMIC DNA]</scope>
</reference>
<gene>
    <name evidence="2" type="ORF">CDAR_573451</name>
</gene>
<evidence type="ECO:0000313" key="3">
    <source>
        <dbReference type="Proteomes" id="UP001054837"/>
    </source>
</evidence>
<feature type="chain" id="PRO_5043786327" description="Secreted protein" evidence="1">
    <location>
        <begin position="19"/>
        <end position="127"/>
    </location>
</feature>
<name>A0AAV4VNV6_9ARAC</name>
<accession>A0AAV4VNV6</accession>
<proteinExistence type="predicted"/>
<evidence type="ECO:0000313" key="2">
    <source>
        <dbReference type="EMBL" id="GIY71876.1"/>
    </source>
</evidence>
<protein>
    <recommendedName>
        <fullName evidence="4">Secreted protein</fullName>
    </recommendedName>
</protein>
<dbReference type="Proteomes" id="UP001054837">
    <property type="component" value="Unassembled WGS sequence"/>
</dbReference>
<evidence type="ECO:0008006" key="4">
    <source>
        <dbReference type="Google" id="ProtNLM"/>
    </source>
</evidence>
<evidence type="ECO:0000256" key="1">
    <source>
        <dbReference type="SAM" id="SignalP"/>
    </source>
</evidence>
<comment type="caution">
    <text evidence="2">The sequence shown here is derived from an EMBL/GenBank/DDBJ whole genome shotgun (WGS) entry which is preliminary data.</text>
</comment>
<dbReference type="EMBL" id="BPLQ01013405">
    <property type="protein sequence ID" value="GIY71876.1"/>
    <property type="molecule type" value="Genomic_DNA"/>
</dbReference>